<dbReference type="SUPFAM" id="SSF52058">
    <property type="entry name" value="L domain-like"/>
    <property type="match status" value="1"/>
</dbReference>
<keyword evidence="5" id="KW-0677">Repeat</keyword>
<sequence>MENSSLLILHILFILACFAICNYAVKSDIDCLRSIKESLEDPENLLSSWDFSNNTEGHICGFTGVECWHPDESTVLNIRLSDMGLRGPFPLGVKNCTSLTGIDLSNNHLTGHIPSDVAHVLSFVTTVDLSSNSLSGPIPPGFGNLSFMNVLRLDNNQLTGQIPPGLSELKRLKKFSVANNRLSGKVPIELQLYNFPADSYANNLELCQGRPCLGCQVCRAGPELCGAPLSPCKHENRHGFFFTGFAVGLPVSTVLTILFIFCCLPKLSMSNMRFYLSMIKKTKRHLIPRNTRILLTKINNTEDSKIMTMEKYVRPLSLEEIKLATNDFDMKNEIGFGYMGVMYKAVFPNGLLVAVKRLHKFESFEKEFLLEIDILGRLRHRNLVQLLSFCFEMGKKFLVYKYMSNGTLHQWLHSRPQGEGMKMGWSLRLRIAVGVARGLAWLHHNDILRVAHLKITSQCSLLDDKFEPKISNFGNSNILMNTCGALSSGCTFVVPHSSPSPYKDDVYSFGILLLELVSGRERPSVETESLGDDVCDGEINMIDEFLIG</sequence>
<dbReference type="Gene3D" id="1.10.510.10">
    <property type="entry name" value="Transferase(Phosphotransferase) domain 1"/>
    <property type="match status" value="1"/>
</dbReference>
<dbReference type="InterPro" id="IPR032675">
    <property type="entry name" value="LRR_dom_sf"/>
</dbReference>
<protein>
    <recommendedName>
        <fullName evidence="10">Protein kinase domain-containing protein</fullName>
    </recommendedName>
</protein>
<dbReference type="SUPFAM" id="SSF56112">
    <property type="entry name" value="Protein kinase-like (PK-like)"/>
    <property type="match status" value="1"/>
</dbReference>
<keyword evidence="3 8" id="KW-0812">Transmembrane</keyword>
<evidence type="ECO:0000256" key="1">
    <source>
        <dbReference type="ARBA" id="ARBA00004479"/>
    </source>
</evidence>
<evidence type="ECO:0000256" key="4">
    <source>
        <dbReference type="ARBA" id="ARBA00022729"/>
    </source>
</evidence>
<feature type="transmembrane region" description="Helical" evidence="8">
    <location>
        <begin position="240"/>
        <end position="264"/>
    </location>
</feature>
<name>A0A251T6H5_HELAN</name>
<keyword evidence="7 8" id="KW-0472">Membrane</keyword>
<dbReference type="Gene3D" id="3.30.200.20">
    <property type="entry name" value="Phosphorylase Kinase, domain 1"/>
    <property type="match status" value="1"/>
</dbReference>
<accession>A0A251T6H5</accession>
<dbReference type="PANTHER" id="PTHR48006">
    <property type="entry name" value="LEUCINE-RICH REPEAT-CONTAINING PROTEIN DDB_G0281931-RELATED"/>
    <property type="match status" value="1"/>
</dbReference>
<keyword evidence="12" id="KW-1185">Reference proteome</keyword>
<feature type="domain" description="Protein kinase" evidence="10">
    <location>
        <begin position="328"/>
        <end position="548"/>
    </location>
</feature>
<evidence type="ECO:0000256" key="5">
    <source>
        <dbReference type="ARBA" id="ARBA00022737"/>
    </source>
</evidence>
<dbReference type="Pfam" id="PF00560">
    <property type="entry name" value="LRR_1"/>
    <property type="match status" value="3"/>
</dbReference>
<dbReference type="InterPro" id="IPR000719">
    <property type="entry name" value="Prot_kinase_dom"/>
</dbReference>
<evidence type="ECO:0000256" key="9">
    <source>
        <dbReference type="SAM" id="SignalP"/>
    </source>
</evidence>
<dbReference type="GO" id="GO:0004672">
    <property type="term" value="F:protein kinase activity"/>
    <property type="evidence" value="ECO:0007669"/>
    <property type="project" value="InterPro"/>
</dbReference>
<dbReference type="InterPro" id="IPR011009">
    <property type="entry name" value="Kinase-like_dom_sf"/>
</dbReference>
<keyword evidence="6 8" id="KW-1133">Transmembrane helix</keyword>
<dbReference type="InterPro" id="IPR001611">
    <property type="entry name" value="Leu-rich_rpt"/>
</dbReference>
<dbReference type="InterPro" id="IPR013210">
    <property type="entry name" value="LRR_N_plant-typ"/>
</dbReference>
<dbReference type="Pfam" id="PF08263">
    <property type="entry name" value="LRRNT_2"/>
    <property type="match status" value="1"/>
</dbReference>
<evidence type="ECO:0000256" key="7">
    <source>
        <dbReference type="ARBA" id="ARBA00023136"/>
    </source>
</evidence>
<gene>
    <name evidence="11" type="ORF">HannXRQ_Chr11g0322681</name>
</gene>
<proteinExistence type="predicted"/>
<keyword evidence="2" id="KW-0433">Leucine-rich repeat</keyword>
<evidence type="ECO:0000256" key="8">
    <source>
        <dbReference type="SAM" id="Phobius"/>
    </source>
</evidence>
<dbReference type="PANTHER" id="PTHR48006:SF88">
    <property type="entry name" value="LRR RECEPTOR-LIKE KINASE FAMILY PROTEIN"/>
    <property type="match status" value="1"/>
</dbReference>
<feature type="signal peptide" evidence="9">
    <location>
        <begin position="1"/>
        <end position="24"/>
    </location>
</feature>
<dbReference type="FunFam" id="3.80.10.10:FF:000400">
    <property type="entry name" value="Nuclear pore complex protein NUP107"/>
    <property type="match status" value="1"/>
</dbReference>
<dbReference type="AlphaFoldDB" id="A0A251T6H5"/>
<dbReference type="EMBL" id="CM007900">
    <property type="protein sequence ID" value="OTG06747.1"/>
    <property type="molecule type" value="Genomic_DNA"/>
</dbReference>
<dbReference type="Gene3D" id="3.80.10.10">
    <property type="entry name" value="Ribonuclease Inhibitor"/>
    <property type="match status" value="1"/>
</dbReference>
<comment type="subcellular location">
    <subcellularLocation>
        <location evidence="1">Membrane</location>
        <topology evidence="1">Single-pass type I membrane protein</topology>
    </subcellularLocation>
</comment>
<dbReference type="InterPro" id="IPR001245">
    <property type="entry name" value="Ser-Thr/Tyr_kinase_cat_dom"/>
</dbReference>
<reference evidence="12" key="1">
    <citation type="journal article" date="2017" name="Nature">
        <title>The sunflower genome provides insights into oil metabolism, flowering and Asterid evolution.</title>
        <authorList>
            <person name="Badouin H."/>
            <person name="Gouzy J."/>
            <person name="Grassa C.J."/>
            <person name="Murat F."/>
            <person name="Staton S.E."/>
            <person name="Cottret L."/>
            <person name="Lelandais-Briere C."/>
            <person name="Owens G.L."/>
            <person name="Carrere S."/>
            <person name="Mayjonade B."/>
            <person name="Legrand L."/>
            <person name="Gill N."/>
            <person name="Kane N.C."/>
            <person name="Bowers J.E."/>
            <person name="Hubner S."/>
            <person name="Bellec A."/>
            <person name="Berard A."/>
            <person name="Berges H."/>
            <person name="Blanchet N."/>
            <person name="Boniface M.C."/>
            <person name="Brunel D."/>
            <person name="Catrice O."/>
            <person name="Chaidir N."/>
            <person name="Claudel C."/>
            <person name="Donnadieu C."/>
            <person name="Faraut T."/>
            <person name="Fievet G."/>
            <person name="Helmstetter N."/>
            <person name="King M."/>
            <person name="Knapp S.J."/>
            <person name="Lai Z."/>
            <person name="Le Paslier M.C."/>
            <person name="Lippi Y."/>
            <person name="Lorenzon L."/>
            <person name="Mandel J.R."/>
            <person name="Marage G."/>
            <person name="Marchand G."/>
            <person name="Marquand E."/>
            <person name="Bret-Mestries E."/>
            <person name="Morien E."/>
            <person name="Nambeesan S."/>
            <person name="Nguyen T."/>
            <person name="Pegot-Espagnet P."/>
            <person name="Pouilly N."/>
            <person name="Raftis F."/>
            <person name="Sallet E."/>
            <person name="Schiex T."/>
            <person name="Thomas J."/>
            <person name="Vandecasteele C."/>
            <person name="Vares D."/>
            <person name="Vear F."/>
            <person name="Vautrin S."/>
            <person name="Crespi M."/>
            <person name="Mangin B."/>
            <person name="Burke J.M."/>
            <person name="Salse J."/>
            <person name="Munos S."/>
            <person name="Vincourt P."/>
            <person name="Rieseberg L.H."/>
            <person name="Langlade N.B."/>
        </authorList>
    </citation>
    <scope>NUCLEOTIDE SEQUENCE [LARGE SCALE GENOMIC DNA]</scope>
    <source>
        <strain evidence="12">cv. SF193</strain>
    </source>
</reference>
<evidence type="ECO:0000313" key="12">
    <source>
        <dbReference type="Proteomes" id="UP000215914"/>
    </source>
</evidence>
<dbReference type="Proteomes" id="UP000215914">
    <property type="component" value="Chromosome 11"/>
</dbReference>
<evidence type="ECO:0000256" key="3">
    <source>
        <dbReference type="ARBA" id="ARBA00022692"/>
    </source>
</evidence>
<dbReference type="Pfam" id="PF07714">
    <property type="entry name" value="PK_Tyr_Ser-Thr"/>
    <property type="match status" value="1"/>
</dbReference>
<evidence type="ECO:0000313" key="11">
    <source>
        <dbReference type="EMBL" id="OTG06747.1"/>
    </source>
</evidence>
<dbReference type="OMA" id="NTEGHIC"/>
<dbReference type="GO" id="GO:0005524">
    <property type="term" value="F:ATP binding"/>
    <property type="evidence" value="ECO:0007669"/>
    <property type="project" value="InterPro"/>
</dbReference>
<feature type="chain" id="PRO_5012580756" description="Protein kinase domain-containing protein" evidence="9">
    <location>
        <begin position="25"/>
        <end position="548"/>
    </location>
</feature>
<dbReference type="GO" id="GO:0016020">
    <property type="term" value="C:membrane"/>
    <property type="evidence" value="ECO:0007669"/>
    <property type="project" value="UniProtKB-SubCell"/>
</dbReference>
<dbReference type="InParanoid" id="A0A251T6H5"/>
<evidence type="ECO:0000256" key="6">
    <source>
        <dbReference type="ARBA" id="ARBA00022989"/>
    </source>
</evidence>
<organism evidence="11 12">
    <name type="scientific">Helianthus annuus</name>
    <name type="common">Common sunflower</name>
    <dbReference type="NCBI Taxonomy" id="4232"/>
    <lineage>
        <taxon>Eukaryota</taxon>
        <taxon>Viridiplantae</taxon>
        <taxon>Streptophyta</taxon>
        <taxon>Embryophyta</taxon>
        <taxon>Tracheophyta</taxon>
        <taxon>Spermatophyta</taxon>
        <taxon>Magnoliopsida</taxon>
        <taxon>eudicotyledons</taxon>
        <taxon>Gunneridae</taxon>
        <taxon>Pentapetalae</taxon>
        <taxon>asterids</taxon>
        <taxon>campanulids</taxon>
        <taxon>Asterales</taxon>
        <taxon>Asteraceae</taxon>
        <taxon>Asteroideae</taxon>
        <taxon>Heliantheae alliance</taxon>
        <taxon>Heliantheae</taxon>
        <taxon>Helianthus</taxon>
    </lineage>
</organism>
<keyword evidence="4 9" id="KW-0732">Signal</keyword>
<evidence type="ECO:0000259" key="10">
    <source>
        <dbReference type="PROSITE" id="PS50011"/>
    </source>
</evidence>
<dbReference type="PROSITE" id="PS50011">
    <property type="entry name" value="PROTEIN_KINASE_DOM"/>
    <property type="match status" value="1"/>
</dbReference>
<dbReference type="InterPro" id="IPR051824">
    <property type="entry name" value="LRR_Rcpt-Like_S/T_Kinase"/>
</dbReference>
<evidence type="ECO:0000256" key="2">
    <source>
        <dbReference type="ARBA" id="ARBA00022614"/>
    </source>
</evidence>